<dbReference type="InterPro" id="IPR016161">
    <property type="entry name" value="Ald_DH/histidinol_DH"/>
</dbReference>
<organism evidence="4 5">
    <name type="scientific">Candidatus Macondimonas diazotrophica</name>
    <dbReference type="NCBI Taxonomy" id="2305248"/>
    <lineage>
        <taxon>Bacteria</taxon>
        <taxon>Pseudomonadati</taxon>
        <taxon>Pseudomonadota</taxon>
        <taxon>Gammaproteobacteria</taxon>
        <taxon>Chromatiales</taxon>
        <taxon>Ectothiorhodospiraceae</taxon>
        <taxon>Candidatus Macondimonas</taxon>
    </lineage>
</organism>
<dbReference type="GO" id="GO:0008911">
    <property type="term" value="F:lactaldehyde dehydrogenase (NAD+) activity"/>
    <property type="evidence" value="ECO:0007669"/>
    <property type="project" value="TreeGrafter"/>
</dbReference>
<dbReference type="Gene3D" id="3.40.309.10">
    <property type="entry name" value="Aldehyde Dehydrogenase, Chain A, domain 2"/>
    <property type="match status" value="1"/>
</dbReference>
<comment type="similarity">
    <text evidence="1">Belongs to the aldehyde dehydrogenase family.</text>
</comment>
<dbReference type="Gene3D" id="3.40.605.10">
    <property type="entry name" value="Aldehyde Dehydrogenase, Chain A, domain 1"/>
    <property type="match status" value="1"/>
</dbReference>
<dbReference type="InterPro" id="IPR016162">
    <property type="entry name" value="Ald_DH_N"/>
</dbReference>
<sequence length="478" mass="51621">MTIPVLPCYLANRPTRTDDHLEVRDKYHGTPRWAVSRADDSMMETAIARAVEAAPAVAAIAPHERQRILRHCLTRLHEEANELAAILVQEGGKPLGAARTEIHRLLTTFELAAEEAARPAGELHDLRGNAQSGNALAFERRFPIGPCAFITPFNFPLNLVAHKVAPALAVGCPFVLKPASYTPVSALRLGAILAQTDLPDGAFSILPATREAADRLVTDARLRFLSFTGSAEVGWDLKARSGKKRVTLELGGNAGCIVAADADLDAAVAALVQGGFGNSGQSCISVQRILVHRSLEEPFRERLLAAVSTLAAGDPAKEDTIIGPLIDEKEAMRLETWVEEALSRGARQLCGGPRQGAVFPATVLQSVPDTCRLWAEEAFGPVVILRSFDTIEEAFRIINDSRYGLQAGLFTQNMDGLFTAWNQLEVGAVVVNESSSFRADAMPYGGIKDSGLGREGVRNAMQEMTEPRLLVFPHAVPR</sequence>
<dbReference type="RefSeq" id="WP_135280382.1">
    <property type="nucleotide sequence ID" value="NZ_SRIO01000001.1"/>
</dbReference>
<proteinExistence type="inferred from homology"/>
<accession>A0A4Z0FDL1</accession>
<evidence type="ECO:0000313" key="5">
    <source>
        <dbReference type="Proteomes" id="UP000297890"/>
    </source>
</evidence>
<dbReference type="Proteomes" id="UP000297890">
    <property type="component" value="Unassembled WGS sequence"/>
</dbReference>
<dbReference type="Pfam" id="PF00171">
    <property type="entry name" value="Aldedh"/>
    <property type="match status" value="1"/>
</dbReference>
<dbReference type="AlphaFoldDB" id="A0A4Z0FDL1"/>
<feature type="domain" description="Aldehyde dehydrogenase" evidence="3">
    <location>
        <begin position="19"/>
        <end position="468"/>
    </location>
</feature>
<dbReference type="SUPFAM" id="SSF53720">
    <property type="entry name" value="ALDH-like"/>
    <property type="match status" value="1"/>
</dbReference>
<protein>
    <submittedName>
        <fullName evidence="4">Aldehyde dehydrogenase family protein</fullName>
    </submittedName>
</protein>
<name>A0A4Z0FDL1_9GAMM</name>
<dbReference type="InterPro" id="IPR015590">
    <property type="entry name" value="Aldehyde_DH_dom"/>
</dbReference>
<dbReference type="EMBL" id="SRIO01000001">
    <property type="protein sequence ID" value="TFZ84023.1"/>
    <property type="molecule type" value="Genomic_DNA"/>
</dbReference>
<dbReference type="OrthoDB" id="9812625at2"/>
<evidence type="ECO:0000313" key="4">
    <source>
        <dbReference type="EMBL" id="TFZ84023.1"/>
    </source>
</evidence>
<evidence type="ECO:0000256" key="1">
    <source>
        <dbReference type="ARBA" id="ARBA00009986"/>
    </source>
</evidence>
<dbReference type="InterPro" id="IPR016163">
    <property type="entry name" value="Ald_DH_C"/>
</dbReference>
<keyword evidence="5" id="KW-1185">Reference proteome</keyword>
<comment type="caution">
    <text evidence="4">The sequence shown here is derived from an EMBL/GenBank/DDBJ whole genome shotgun (WGS) entry which is preliminary data.</text>
</comment>
<dbReference type="PANTHER" id="PTHR42991:SF1">
    <property type="entry name" value="ALDEHYDE DEHYDROGENASE"/>
    <property type="match status" value="1"/>
</dbReference>
<evidence type="ECO:0000259" key="3">
    <source>
        <dbReference type="Pfam" id="PF00171"/>
    </source>
</evidence>
<evidence type="ECO:0000256" key="2">
    <source>
        <dbReference type="ARBA" id="ARBA00023002"/>
    </source>
</evidence>
<dbReference type="PANTHER" id="PTHR42991">
    <property type="entry name" value="ALDEHYDE DEHYDROGENASE"/>
    <property type="match status" value="1"/>
</dbReference>
<reference evidence="4 5" key="1">
    <citation type="journal article" date="2019" name="ISME J.">
        <title>Candidatus Macondimonas diazotrophica, a novel gammaproteobacterial genus dominating crude-oil-contaminated coastal sediments.</title>
        <authorList>
            <person name="Karthikeyan S."/>
            <person name="Konstantinidis K."/>
        </authorList>
    </citation>
    <scope>NUCLEOTIDE SEQUENCE [LARGE SCALE GENOMIC DNA]</scope>
    <source>
        <strain evidence="4 5">KTK01</strain>
    </source>
</reference>
<keyword evidence="2" id="KW-0560">Oxidoreductase</keyword>
<dbReference type="InterPro" id="IPR051020">
    <property type="entry name" value="ALDH-related_metabolic_enz"/>
</dbReference>
<gene>
    <name evidence="4" type="ORF">E4680_00290</name>
</gene>